<evidence type="ECO:0008006" key="4">
    <source>
        <dbReference type="Google" id="ProtNLM"/>
    </source>
</evidence>
<sequence>MKKHTCKLLAIALLTPLLLFMVGCTENTETKVQDENIQTTEAVLQNALTGPDDELKEIFNSEESSIEDLLQYDKDHFEDYFANETSYMEFVNNNNGSGILIEAMKYDYNFKVKNIEYEKTESEEIIYDFTIELQYQKEGSELSEVETVTGQANLNEEHRIEDMLIRIGDFLGSLNN</sequence>
<proteinExistence type="predicted"/>
<name>A0ABV8H3X5_9BACI</name>
<evidence type="ECO:0000256" key="1">
    <source>
        <dbReference type="SAM" id="SignalP"/>
    </source>
</evidence>
<evidence type="ECO:0000313" key="3">
    <source>
        <dbReference type="Proteomes" id="UP001595772"/>
    </source>
</evidence>
<organism evidence="2 3">
    <name type="scientific">Oceanobacillus longus</name>
    <dbReference type="NCBI Taxonomy" id="930120"/>
    <lineage>
        <taxon>Bacteria</taxon>
        <taxon>Bacillati</taxon>
        <taxon>Bacillota</taxon>
        <taxon>Bacilli</taxon>
        <taxon>Bacillales</taxon>
        <taxon>Bacillaceae</taxon>
        <taxon>Oceanobacillus</taxon>
    </lineage>
</organism>
<protein>
    <recommendedName>
        <fullName evidence="4">DUF3994 domain-containing protein</fullName>
    </recommendedName>
</protein>
<feature type="signal peptide" evidence="1">
    <location>
        <begin position="1"/>
        <end position="25"/>
    </location>
</feature>
<dbReference type="Proteomes" id="UP001595772">
    <property type="component" value="Unassembled WGS sequence"/>
</dbReference>
<accession>A0ABV8H3X5</accession>
<dbReference type="EMBL" id="JBHSAO010000016">
    <property type="protein sequence ID" value="MFC4025509.1"/>
    <property type="molecule type" value="Genomic_DNA"/>
</dbReference>
<reference evidence="3" key="1">
    <citation type="journal article" date="2019" name="Int. J. Syst. Evol. Microbiol.">
        <title>The Global Catalogue of Microorganisms (GCM) 10K type strain sequencing project: providing services to taxonomists for standard genome sequencing and annotation.</title>
        <authorList>
            <consortium name="The Broad Institute Genomics Platform"/>
            <consortium name="The Broad Institute Genome Sequencing Center for Infectious Disease"/>
            <person name="Wu L."/>
            <person name="Ma J."/>
        </authorList>
    </citation>
    <scope>NUCLEOTIDE SEQUENCE [LARGE SCALE GENOMIC DNA]</scope>
    <source>
        <strain evidence="3">IBRC-M 10703</strain>
    </source>
</reference>
<evidence type="ECO:0000313" key="2">
    <source>
        <dbReference type="EMBL" id="MFC4025509.1"/>
    </source>
</evidence>
<gene>
    <name evidence="2" type="ORF">ACFOUV_17140</name>
</gene>
<dbReference type="RefSeq" id="WP_379498004.1">
    <property type="nucleotide sequence ID" value="NZ_JBHSAO010000016.1"/>
</dbReference>
<feature type="chain" id="PRO_5045849020" description="DUF3994 domain-containing protein" evidence="1">
    <location>
        <begin position="26"/>
        <end position="176"/>
    </location>
</feature>
<dbReference type="PROSITE" id="PS51257">
    <property type="entry name" value="PROKAR_LIPOPROTEIN"/>
    <property type="match status" value="1"/>
</dbReference>
<keyword evidence="3" id="KW-1185">Reference proteome</keyword>
<comment type="caution">
    <text evidence="2">The sequence shown here is derived from an EMBL/GenBank/DDBJ whole genome shotgun (WGS) entry which is preliminary data.</text>
</comment>
<keyword evidence="1" id="KW-0732">Signal</keyword>